<feature type="domain" description="SAF" evidence="1">
    <location>
        <begin position="38"/>
        <end position="95"/>
    </location>
</feature>
<gene>
    <name evidence="2" type="ORF">SAMN05444920_112340</name>
</gene>
<dbReference type="SMART" id="SM00858">
    <property type="entry name" value="SAF"/>
    <property type="match status" value="1"/>
</dbReference>
<dbReference type="RefSeq" id="WP_103960572.1">
    <property type="nucleotide sequence ID" value="NZ_FNVT01000012.1"/>
</dbReference>
<keyword evidence="3" id="KW-1185">Reference proteome</keyword>
<reference evidence="2 3" key="1">
    <citation type="submission" date="2016-10" db="EMBL/GenBank/DDBJ databases">
        <authorList>
            <person name="de Groot N.N."/>
        </authorList>
    </citation>
    <scope>NUCLEOTIDE SEQUENCE [LARGE SCALE GENOMIC DNA]</scope>
    <source>
        <strain evidence="2 3">CGMCC 4.7037</strain>
    </source>
</reference>
<evidence type="ECO:0000259" key="1">
    <source>
        <dbReference type="SMART" id="SM00858"/>
    </source>
</evidence>
<proteinExistence type="predicted"/>
<accession>A0A1H6EN97</accession>
<dbReference type="OrthoDB" id="4808509at2"/>
<evidence type="ECO:0000313" key="3">
    <source>
        <dbReference type="Proteomes" id="UP000236732"/>
    </source>
</evidence>
<evidence type="ECO:0000313" key="2">
    <source>
        <dbReference type="EMBL" id="SEG99292.1"/>
    </source>
</evidence>
<dbReference type="EMBL" id="FNVT01000012">
    <property type="protein sequence ID" value="SEG99292.1"/>
    <property type="molecule type" value="Genomic_DNA"/>
</dbReference>
<sequence>MIQSWLGRHGRRRRLVAAALAALSVISAYWATRPATVAPVLVATRDLAPGPIRPADFRPISLSHPPTGALRTTPTGQTLATPMRKGEPLTDVRLLTSFPLPPGLVATPVRIADAAAAALVSPGSRINLLAAQEGSSTAHYLASDITVIATPATKTDSALLVLATTPTQAADLAAAQSRGSPLSITIKPNQQ</sequence>
<name>A0A1H6EN97_9ACTN</name>
<dbReference type="CDD" id="cd11614">
    <property type="entry name" value="SAF_CpaB_FlgA_like"/>
    <property type="match status" value="1"/>
</dbReference>
<organism evidence="2 3">
    <name type="scientific">Nonomuraea solani</name>
    <dbReference type="NCBI Taxonomy" id="1144553"/>
    <lineage>
        <taxon>Bacteria</taxon>
        <taxon>Bacillati</taxon>
        <taxon>Actinomycetota</taxon>
        <taxon>Actinomycetes</taxon>
        <taxon>Streptosporangiales</taxon>
        <taxon>Streptosporangiaceae</taxon>
        <taxon>Nonomuraea</taxon>
    </lineage>
</organism>
<dbReference type="AlphaFoldDB" id="A0A1H6EN97"/>
<protein>
    <recommendedName>
        <fullName evidence="1">SAF domain-containing protein</fullName>
    </recommendedName>
</protein>
<dbReference type="Proteomes" id="UP000236732">
    <property type="component" value="Unassembled WGS sequence"/>
</dbReference>
<dbReference type="InterPro" id="IPR013974">
    <property type="entry name" value="SAF"/>
</dbReference>